<feature type="signal peptide" evidence="1">
    <location>
        <begin position="1"/>
        <end position="23"/>
    </location>
</feature>
<keyword evidence="1" id="KW-0732">Signal</keyword>
<dbReference type="AlphaFoldDB" id="A0A942EE47"/>
<gene>
    <name evidence="2" type="ORF">KD146_12785</name>
</gene>
<evidence type="ECO:0008006" key="4">
    <source>
        <dbReference type="Google" id="ProtNLM"/>
    </source>
</evidence>
<evidence type="ECO:0000256" key="1">
    <source>
        <dbReference type="SAM" id="SignalP"/>
    </source>
</evidence>
<dbReference type="Proteomes" id="UP000678281">
    <property type="component" value="Unassembled WGS sequence"/>
</dbReference>
<feature type="chain" id="PRO_5038065552" description="DUF1318 domain-containing protein" evidence="1">
    <location>
        <begin position="24"/>
        <end position="106"/>
    </location>
</feature>
<proteinExistence type="predicted"/>
<name>A0A942EE47_9HYPH</name>
<protein>
    <recommendedName>
        <fullName evidence="4">DUF1318 domain-containing protein</fullName>
    </recommendedName>
</protein>
<evidence type="ECO:0000313" key="3">
    <source>
        <dbReference type="Proteomes" id="UP000678281"/>
    </source>
</evidence>
<comment type="caution">
    <text evidence="2">The sequence shown here is derived from an EMBL/GenBank/DDBJ whole genome shotgun (WGS) entry which is preliminary data.</text>
</comment>
<dbReference type="EMBL" id="JAGXTP010000002">
    <property type="protein sequence ID" value="MBS3849574.1"/>
    <property type="molecule type" value="Genomic_DNA"/>
</dbReference>
<evidence type="ECO:0000313" key="2">
    <source>
        <dbReference type="EMBL" id="MBS3849574.1"/>
    </source>
</evidence>
<reference evidence="2" key="1">
    <citation type="submission" date="2021-04" db="EMBL/GenBank/DDBJ databases">
        <title>Devosia litorisediminis sp. nov., isolated from a sand dune.</title>
        <authorList>
            <person name="Park S."/>
            <person name="Yoon J.-H."/>
        </authorList>
    </citation>
    <scope>NUCLEOTIDE SEQUENCE</scope>
    <source>
        <strain evidence="2">BSSL-BM10</strain>
    </source>
</reference>
<sequence>MNMIKIAALTATLLAGASTAALASNPYDVMSGISSLSAIQEASSATVLKVNENEAHSLAFNNDPAAVKARVQNNKWLMETIERQGYTLEQIVGVSGEENSLTLYAL</sequence>
<accession>A0A942EE47</accession>
<dbReference type="RefSeq" id="WP_212659222.1">
    <property type="nucleotide sequence ID" value="NZ_JAGXTP010000002.1"/>
</dbReference>
<keyword evidence="3" id="KW-1185">Reference proteome</keyword>
<organism evidence="2 3">
    <name type="scientific">Devosia litorisediminis</name>
    <dbReference type="NCBI Taxonomy" id="2829817"/>
    <lineage>
        <taxon>Bacteria</taxon>
        <taxon>Pseudomonadati</taxon>
        <taxon>Pseudomonadota</taxon>
        <taxon>Alphaproteobacteria</taxon>
        <taxon>Hyphomicrobiales</taxon>
        <taxon>Devosiaceae</taxon>
        <taxon>Devosia</taxon>
    </lineage>
</organism>